<evidence type="ECO:0000256" key="5">
    <source>
        <dbReference type="ARBA" id="ARBA00022692"/>
    </source>
</evidence>
<sequence>MRDKACSLPRLLRADTAGDNISKMIVEYGAAIALALLILFNAFFTKNFWHMSTFLLVIKQATSLMFITVGMTIVISSGGTDISAGSMMAFSGVIIMLALRYGLPLWAATLAGVVCCCLVGMFNGVLIAKAGIQPIIHTLVMQIVLRGFTVMLANSKVVSMAKYPEIRYLGLTRFGGIVPIQLLFFVLVAITGYIVLKISVFGKLVEAVGGNKRAARLCGVRTQYVIIAVYALSGFLAALGGLMEMSKSGALDPNLLGYQFELDAIASVAIGGTAMKGGKAHILGSIFGCIIMTLITTMVNMNNIPFAYSNIIKSIIIIVSLAVQKEQAV</sequence>
<keyword evidence="2" id="KW-0813">Transport</keyword>
<dbReference type="EMBL" id="ACCJ01000476">
    <property type="protein sequence ID" value="EEG52140.1"/>
    <property type="molecule type" value="Genomic_DNA"/>
</dbReference>
<dbReference type="GO" id="GO:0005886">
    <property type="term" value="C:plasma membrane"/>
    <property type="evidence" value="ECO:0007669"/>
    <property type="project" value="UniProtKB-SubCell"/>
</dbReference>
<keyword evidence="7" id="KW-0472">Membrane</keyword>
<dbReference type="GO" id="GO:0022857">
    <property type="term" value="F:transmembrane transporter activity"/>
    <property type="evidence" value="ECO:0007669"/>
    <property type="project" value="InterPro"/>
</dbReference>
<dbReference type="Proteomes" id="UP000004756">
    <property type="component" value="Unassembled WGS sequence"/>
</dbReference>
<dbReference type="InterPro" id="IPR001851">
    <property type="entry name" value="ABC_transp_permease"/>
</dbReference>
<dbReference type="RefSeq" id="WP_007717795.1">
    <property type="nucleotide sequence ID" value="NZ_CP102272.1"/>
</dbReference>
<keyword evidence="4" id="KW-0997">Cell inner membrane</keyword>
<accession>C0D952</accession>
<dbReference type="Pfam" id="PF02653">
    <property type="entry name" value="BPD_transp_2"/>
    <property type="match status" value="1"/>
</dbReference>
<comment type="caution">
    <text evidence="8">The sequence shown here is derived from an EMBL/GenBank/DDBJ whole genome shotgun (WGS) entry which is preliminary data.</text>
</comment>
<reference evidence="8 9" key="1">
    <citation type="submission" date="2009-01" db="EMBL/GenBank/DDBJ databases">
        <authorList>
            <person name="Fulton L."/>
            <person name="Clifton S."/>
            <person name="Fulton B."/>
            <person name="Xu J."/>
            <person name="Minx P."/>
            <person name="Pepin K.H."/>
            <person name="Johnson M."/>
            <person name="Bhonagiri V."/>
            <person name="Nash W.E."/>
            <person name="Mardis E.R."/>
            <person name="Wilson R.K."/>
        </authorList>
    </citation>
    <scope>NUCLEOTIDE SEQUENCE [LARGE SCALE GENOMIC DNA]</scope>
    <source>
        <strain evidence="8 9">DSM 15981</strain>
    </source>
</reference>
<organism evidence="8 9">
    <name type="scientific">[Clostridium] asparagiforme DSM 15981</name>
    <dbReference type="NCBI Taxonomy" id="518636"/>
    <lineage>
        <taxon>Bacteria</taxon>
        <taxon>Bacillati</taxon>
        <taxon>Bacillota</taxon>
        <taxon>Clostridia</taxon>
        <taxon>Lachnospirales</taxon>
        <taxon>Lachnospiraceae</taxon>
        <taxon>Enterocloster</taxon>
    </lineage>
</organism>
<gene>
    <name evidence="8" type="ORF">CLOSTASPAR_05801</name>
</gene>
<evidence type="ECO:0000256" key="1">
    <source>
        <dbReference type="ARBA" id="ARBA00004651"/>
    </source>
</evidence>
<keyword evidence="6" id="KW-1133">Transmembrane helix</keyword>
<dbReference type="HOGENOM" id="CLU_028880_3_0_9"/>
<comment type="subcellular location">
    <subcellularLocation>
        <location evidence="1">Cell membrane</location>
        <topology evidence="1">Multi-pass membrane protein</topology>
    </subcellularLocation>
</comment>
<reference evidence="8 9" key="2">
    <citation type="submission" date="2009-02" db="EMBL/GenBank/DDBJ databases">
        <title>Draft genome sequence of Clostridium asparagiforme (DSM 15981).</title>
        <authorList>
            <person name="Sudarsanam P."/>
            <person name="Ley R."/>
            <person name="Guruge J."/>
            <person name="Turnbaugh P.J."/>
            <person name="Mahowald M."/>
            <person name="Liep D."/>
            <person name="Gordon J."/>
        </authorList>
    </citation>
    <scope>NUCLEOTIDE SEQUENCE [LARGE SCALE GENOMIC DNA]</scope>
    <source>
        <strain evidence="8 9">DSM 15981</strain>
    </source>
</reference>
<proteinExistence type="predicted"/>
<evidence type="ECO:0000256" key="2">
    <source>
        <dbReference type="ARBA" id="ARBA00022448"/>
    </source>
</evidence>
<keyword evidence="3" id="KW-1003">Cell membrane</keyword>
<evidence type="ECO:0000256" key="4">
    <source>
        <dbReference type="ARBA" id="ARBA00022519"/>
    </source>
</evidence>
<keyword evidence="5" id="KW-0812">Transmembrane</keyword>
<evidence type="ECO:0000256" key="7">
    <source>
        <dbReference type="ARBA" id="ARBA00023136"/>
    </source>
</evidence>
<dbReference type="AlphaFoldDB" id="C0D952"/>
<protein>
    <submittedName>
        <fullName evidence="8">Branched-chain amino acid ABC transporter, permease protein</fullName>
    </submittedName>
</protein>
<dbReference type="PANTHER" id="PTHR32196:SF21">
    <property type="entry name" value="ABC TRANSPORTER PERMEASE PROTEIN YPHD-RELATED"/>
    <property type="match status" value="1"/>
</dbReference>
<evidence type="ECO:0000256" key="6">
    <source>
        <dbReference type="ARBA" id="ARBA00022989"/>
    </source>
</evidence>
<keyword evidence="9" id="KW-1185">Reference proteome</keyword>
<evidence type="ECO:0000313" key="9">
    <source>
        <dbReference type="Proteomes" id="UP000004756"/>
    </source>
</evidence>
<evidence type="ECO:0000313" key="8">
    <source>
        <dbReference type="EMBL" id="EEG52140.1"/>
    </source>
</evidence>
<name>C0D952_9FIRM</name>
<evidence type="ECO:0000256" key="3">
    <source>
        <dbReference type="ARBA" id="ARBA00022475"/>
    </source>
</evidence>
<dbReference type="CDD" id="cd06579">
    <property type="entry name" value="TM_PBP1_transp_AraH_like"/>
    <property type="match status" value="1"/>
</dbReference>
<dbReference type="PANTHER" id="PTHR32196">
    <property type="entry name" value="ABC TRANSPORTER PERMEASE PROTEIN YPHD-RELATED-RELATED"/>
    <property type="match status" value="1"/>
</dbReference>